<keyword evidence="6" id="KW-0843">Virulence</keyword>
<dbReference type="GO" id="GO:0005576">
    <property type="term" value="C:extracellular region"/>
    <property type="evidence" value="ECO:0007669"/>
    <property type="project" value="UniProtKB-SubCell"/>
</dbReference>
<dbReference type="PRINTS" id="PR01488">
    <property type="entry name" value="RTXTOXINA"/>
</dbReference>
<sequence length="644" mass="66646">MPVRKWGGETLVNTKTAGDQTSAVVTVLNNGNVVAVWQDGSGSTAVLRGQMFDTTGARIGREFLVDKTTIGDTLPSIAPLENGGFIVTYQHYASPENQDLYASVFDAAGTYQSRIVSTSFTNQFQPDVAQLRNGSESILVWQDLESTNGDIRAAAYNADGTLKPSFVVNSVVDGVQSRPAISAGPLSILPVAVWESGYSIKGSLLGPDGTYGSEFQVNIPTGDLPMEPDVSYISAGRFVVTWTSFNQGSGGGIHARLFGVYGGTAQPIASEIFVNATTNGGDPTITRLYNGGFVVSWAESNVFGSGGPDTSGSSIHLQAFDGSGAKMGGEAIVNTTTSNSQFNPSVTALLDGRVMVTWTDYSGSGGDASGSSIKMQIVDPRDGLVYGAGGDDLLYGHDFVNDEINGGDGVDRLYGLNGADALYGGEGDDILDGGAGADTMIGGSGNDRYYVDSRDDRIVELKETGKDVVVTSVSYSLAGTYAETILLTGTGAISATGNESANKIVGNTAANKLSGGAGTDAIEGGLGKDSLYGGVGNDSFVFDTKLGATNVDTINDFANASGNNDTIKLDNAIFTALVKTGVLSAGLFAANATGTATQSDDRIVYETDTGRLLYDRDGVNGAAAVLFAVVKDHPALTAQDFLIV</sequence>
<evidence type="ECO:0000256" key="7">
    <source>
        <dbReference type="ARBA" id="ARBA00023136"/>
    </source>
</evidence>
<dbReference type="PROSITE" id="PS00330">
    <property type="entry name" value="HEMOLYSIN_CALCIUM"/>
    <property type="match status" value="3"/>
</dbReference>
<gene>
    <name evidence="8" type="primary">ltxA_1</name>
    <name evidence="8" type="ORF">MBUL_00252</name>
</gene>
<keyword evidence="5" id="KW-0677">Repeat</keyword>
<comment type="subcellular location">
    <subcellularLocation>
        <location evidence="1">Membrane</location>
    </subcellularLocation>
    <subcellularLocation>
        <location evidence="2">Secreted</location>
    </subcellularLocation>
</comment>
<organism evidence="8">
    <name type="scientific">Methylobacterium bullatum</name>
    <dbReference type="NCBI Taxonomy" id="570505"/>
    <lineage>
        <taxon>Bacteria</taxon>
        <taxon>Pseudomonadati</taxon>
        <taxon>Pseudomonadota</taxon>
        <taxon>Alphaproteobacteria</taxon>
        <taxon>Hyphomicrobiales</taxon>
        <taxon>Methylobacteriaceae</taxon>
        <taxon>Methylobacterium</taxon>
    </lineage>
</organism>
<dbReference type="InterPro" id="IPR011049">
    <property type="entry name" value="Serralysin-like_metalloprot_C"/>
</dbReference>
<dbReference type="InterPro" id="IPR050557">
    <property type="entry name" value="RTX_toxin/Mannuronan_C5-epim"/>
</dbReference>
<evidence type="ECO:0000313" key="8">
    <source>
        <dbReference type="EMBL" id="CAA2099634.1"/>
    </source>
</evidence>
<dbReference type="InterPro" id="IPR003995">
    <property type="entry name" value="RTX_toxin_determinant-A"/>
</dbReference>
<evidence type="ECO:0000256" key="4">
    <source>
        <dbReference type="ARBA" id="ARBA00022656"/>
    </source>
</evidence>
<dbReference type="GO" id="GO:0005509">
    <property type="term" value="F:calcium ion binding"/>
    <property type="evidence" value="ECO:0007669"/>
    <property type="project" value="InterPro"/>
</dbReference>
<dbReference type="Pfam" id="PF00353">
    <property type="entry name" value="HemolysinCabind"/>
    <property type="match status" value="2"/>
</dbReference>
<dbReference type="GO" id="GO:0016020">
    <property type="term" value="C:membrane"/>
    <property type="evidence" value="ECO:0007669"/>
    <property type="project" value="UniProtKB-SubCell"/>
</dbReference>
<name>A0A679IVU0_9HYPH</name>
<evidence type="ECO:0000256" key="1">
    <source>
        <dbReference type="ARBA" id="ARBA00004370"/>
    </source>
</evidence>
<dbReference type="Gene3D" id="2.150.10.10">
    <property type="entry name" value="Serralysin-like metalloprotease, C-terminal"/>
    <property type="match status" value="2"/>
</dbReference>
<keyword evidence="7" id="KW-0472">Membrane</keyword>
<accession>A0A679IVU0</accession>
<evidence type="ECO:0000256" key="2">
    <source>
        <dbReference type="ARBA" id="ARBA00004613"/>
    </source>
</evidence>
<dbReference type="PANTHER" id="PTHR38340">
    <property type="entry name" value="S-LAYER PROTEIN"/>
    <property type="match status" value="1"/>
</dbReference>
<dbReference type="SUPFAM" id="SSF51120">
    <property type="entry name" value="beta-Roll"/>
    <property type="match status" value="2"/>
</dbReference>
<dbReference type="InterPro" id="IPR001343">
    <property type="entry name" value="Hemolysn_Ca-bd"/>
</dbReference>
<dbReference type="PRINTS" id="PR00313">
    <property type="entry name" value="CABNDNGRPT"/>
</dbReference>
<reference evidence="8" key="1">
    <citation type="submission" date="2019-12" db="EMBL/GenBank/DDBJ databases">
        <authorList>
            <person name="Cremers G."/>
        </authorList>
    </citation>
    <scope>NUCLEOTIDE SEQUENCE</scope>
    <source>
        <strain evidence="8">Mbul1</strain>
    </source>
</reference>
<evidence type="ECO:0000256" key="6">
    <source>
        <dbReference type="ARBA" id="ARBA00023026"/>
    </source>
</evidence>
<keyword evidence="4" id="KW-0800">Toxin</keyword>
<dbReference type="InterPro" id="IPR018511">
    <property type="entry name" value="Hemolysin-typ_Ca-bd_CS"/>
</dbReference>
<evidence type="ECO:0000256" key="3">
    <source>
        <dbReference type="ARBA" id="ARBA00022525"/>
    </source>
</evidence>
<dbReference type="GO" id="GO:0090729">
    <property type="term" value="F:toxin activity"/>
    <property type="evidence" value="ECO:0007669"/>
    <property type="project" value="UniProtKB-KW"/>
</dbReference>
<protein>
    <submittedName>
        <fullName evidence="8">Leukotoxin</fullName>
    </submittedName>
</protein>
<dbReference type="PANTHER" id="PTHR38340:SF1">
    <property type="entry name" value="S-LAYER PROTEIN"/>
    <property type="match status" value="1"/>
</dbReference>
<proteinExistence type="predicted"/>
<keyword evidence="3" id="KW-0964">Secreted</keyword>
<dbReference type="EMBL" id="LR743504">
    <property type="protein sequence ID" value="CAA2099634.1"/>
    <property type="molecule type" value="Genomic_DNA"/>
</dbReference>
<evidence type="ECO:0000256" key="5">
    <source>
        <dbReference type="ARBA" id="ARBA00022737"/>
    </source>
</evidence>
<dbReference type="AlphaFoldDB" id="A0A679IVU0"/>